<evidence type="ECO:0000313" key="7">
    <source>
        <dbReference type="Proteomes" id="UP000070544"/>
    </source>
</evidence>
<dbReference type="AlphaFoldDB" id="A0A139B061"/>
<keyword evidence="3" id="KW-0968">Cytoplasmic vesicle</keyword>
<dbReference type="PANTHER" id="PTHR46511">
    <property type="entry name" value="MORN REPEAT-CONTAINING PROTEIN 3"/>
    <property type="match status" value="1"/>
</dbReference>
<proteinExistence type="predicted"/>
<protein>
    <recommendedName>
        <fullName evidence="4">MORN repeat-containing protein 3</fullName>
    </recommendedName>
</protein>
<gene>
    <name evidence="6" type="ORF">M427DRAFT_170932</name>
</gene>
<dbReference type="STRING" id="1344416.A0A139B061"/>
<dbReference type="InterPro" id="IPR052472">
    <property type="entry name" value="MORN3"/>
</dbReference>
<dbReference type="SMART" id="SM00698">
    <property type="entry name" value="MORN"/>
    <property type="match status" value="6"/>
</dbReference>
<comment type="function">
    <text evidence="5">Assembles a suppression complex (suppresome) by tethering SIRT1 and MDM2 to regulate composite modifications of p53/TP53. Confers both deacetylation-mediated functional inactivation, by SIRT1, and ubiquitination-dependent degradation, by MDM2, of p53/TP53, promoting a proliferative and cell survival behaviors. May play a role in the regulation of spermatogenesis.</text>
</comment>
<dbReference type="SUPFAM" id="SSF82185">
    <property type="entry name" value="Histone H3 K4-specific methyltransferase SET7/9 N-terminal domain"/>
    <property type="match status" value="2"/>
</dbReference>
<dbReference type="FunFam" id="2.20.110.10:FF:000002">
    <property type="entry name" value="Phosphatidylinositol 4-phosphate 5-kinase 8"/>
    <property type="match status" value="1"/>
</dbReference>
<evidence type="ECO:0000256" key="3">
    <source>
        <dbReference type="ARBA" id="ARBA00023329"/>
    </source>
</evidence>
<dbReference type="Proteomes" id="UP000070544">
    <property type="component" value="Unassembled WGS sequence"/>
</dbReference>
<evidence type="ECO:0000313" key="6">
    <source>
        <dbReference type="EMBL" id="KXS22359.1"/>
    </source>
</evidence>
<organism evidence="6 7">
    <name type="scientific">Gonapodya prolifera (strain JEL478)</name>
    <name type="common">Monoblepharis prolifera</name>
    <dbReference type="NCBI Taxonomy" id="1344416"/>
    <lineage>
        <taxon>Eukaryota</taxon>
        <taxon>Fungi</taxon>
        <taxon>Fungi incertae sedis</taxon>
        <taxon>Chytridiomycota</taxon>
        <taxon>Chytridiomycota incertae sedis</taxon>
        <taxon>Monoblepharidomycetes</taxon>
        <taxon>Monoblepharidales</taxon>
        <taxon>Gonapodyaceae</taxon>
        <taxon>Gonapodya</taxon>
    </lineage>
</organism>
<keyword evidence="2" id="KW-0677">Repeat</keyword>
<keyword evidence="7" id="KW-1185">Reference proteome</keyword>
<evidence type="ECO:0000256" key="5">
    <source>
        <dbReference type="ARBA" id="ARBA00045851"/>
    </source>
</evidence>
<sequence length="341" mass="38657">MDPFQIPETQFCYEPYDTFGDKDLYAEDPQRKSLALERHKGIVETPRWKVKDRQAQKEGTHGMVFFTNGDRYLGEWHEDKKHGNGIQITAKDGSVYEGEWKDGQRSGYGTLSVPTESLFAQNEQNSIHLATKGTSSTLQLSTKTATDLFHQLTTAPSFRTSVKAHARAHTDSNTPPSQAVPLTKLYAGYWASDQRNGQGTWFFPDGAQYEGEWRDNLRHGWGKMLYVNGDQYEGEWRRGRRHGQGVLIEATTSNIYSGTFMDDMKEGPGRYIYRAQRRCYEGQWCRDQPVCGAMTDLPALDGSMDGRIPKICLRDPNAILLGQQREVTENRLKRVAGVSPS</sequence>
<dbReference type="EMBL" id="KQ965731">
    <property type="protein sequence ID" value="KXS22359.1"/>
    <property type="molecule type" value="Genomic_DNA"/>
</dbReference>
<comment type="subcellular location">
    <subcellularLocation>
        <location evidence="1">Cytoplasmic vesicle</location>
        <location evidence="1">Secretory vesicle</location>
        <location evidence="1">Acrosome</location>
    </subcellularLocation>
</comment>
<name>A0A139B061_GONPJ</name>
<dbReference type="GO" id="GO:0031410">
    <property type="term" value="C:cytoplasmic vesicle"/>
    <property type="evidence" value="ECO:0007669"/>
    <property type="project" value="UniProtKB-KW"/>
</dbReference>
<reference evidence="6 7" key="1">
    <citation type="journal article" date="2015" name="Genome Biol. Evol.">
        <title>Phylogenomic analyses indicate that early fungi evolved digesting cell walls of algal ancestors of land plants.</title>
        <authorList>
            <person name="Chang Y."/>
            <person name="Wang S."/>
            <person name="Sekimoto S."/>
            <person name="Aerts A.L."/>
            <person name="Choi C."/>
            <person name="Clum A."/>
            <person name="LaButti K.M."/>
            <person name="Lindquist E.A."/>
            <person name="Yee Ngan C."/>
            <person name="Ohm R.A."/>
            <person name="Salamov A.A."/>
            <person name="Grigoriev I.V."/>
            <person name="Spatafora J.W."/>
            <person name="Berbee M.L."/>
        </authorList>
    </citation>
    <scope>NUCLEOTIDE SEQUENCE [LARGE SCALE GENOMIC DNA]</scope>
    <source>
        <strain evidence="6 7">JEL478</strain>
    </source>
</reference>
<evidence type="ECO:0000256" key="1">
    <source>
        <dbReference type="ARBA" id="ARBA00004218"/>
    </source>
</evidence>
<dbReference type="Gene3D" id="2.20.110.10">
    <property type="entry name" value="Histone H3 K4-specific methyltransferase SET7/9 N-terminal domain"/>
    <property type="match status" value="3"/>
</dbReference>
<dbReference type="Pfam" id="PF02493">
    <property type="entry name" value="MORN"/>
    <property type="match status" value="6"/>
</dbReference>
<dbReference type="InterPro" id="IPR003409">
    <property type="entry name" value="MORN"/>
</dbReference>
<evidence type="ECO:0000256" key="2">
    <source>
        <dbReference type="ARBA" id="ARBA00022737"/>
    </source>
</evidence>
<dbReference type="PANTHER" id="PTHR46511:SF1">
    <property type="entry name" value="MORN REPEAT-CONTAINING PROTEIN 3"/>
    <property type="match status" value="1"/>
</dbReference>
<accession>A0A139B061</accession>
<dbReference type="OMA" id="CGIMIDF"/>
<dbReference type="OrthoDB" id="294378at2759"/>
<evidence type="ECO:0000256" key="4">
    <source>
        <dbReference type="ARBA" id="ARBA00039854"/>
    </source>
</evidence>